<accession>A0A4Y8AR61</accession>
<dbReference type="PANTHER" id="PTHR43280">
    <property type="entry name" value="ARAC-FAMILY TRANSCRIPTIONAL REGULATOR"/>
    <property type="match status" value="1"/>
</dbReference>
<gene>
    <name evidence="5" type="ORF">E2488_09295</name>
</gene>
<evidence type="ECO:0000313" key="5">
    <source>
        <dbReference type="EMBL" id="TEW73671.1"/>
    </source>
</evidence>
<dbReference type="SMART" id="SM00342">
    <property type="entry name" value="HTH_ARAC"/>
    <property type="match status" value="1"/>
</dbReference>
<name>A0A4Y8AR61_9FLAO</name>
<dbReference type="Gene3D" id="1.10.10.60">
    <property type="entry name" value="Homeodomain-like"/>
    <property type="match status" value="2"/>
</dbReference>
<feature type="domain" description="HTH araC/xylS-type" evidence="4">
    <location>
        <begin position="186"/>
        <end position="284"/>
    </location>
</feature>
<dbReference type="InterPro" id="IPR018060">
    <property type="entry name" value="HTH_AraC"/>
</dbReference>
<keyword evidence="3" id="KW-0804">Transcription</keyword>
<dbReference type="PROSITE" id="PS01124">
    <property type="entry name" value="HTH_ARAC_FAMILY_2"/>
    <property type="match status" value="1"/>
</dbReference>
<dbReference type="CDD" id="cd06976">
    <property type="entry name" value="cupin_MtlR-like_N"/>
    <property type="match status" value="1"/>
</dbReference>
<organism evidence="5 6">
    <name type="scientific">Gramella jeungdoensis</name>
    <dbReference type="NCBI Taxonomy" id="708091"/>
    <lineage>
        <taxon>Bacteria</taxon>
        <taxon>Pseudomonadati</taxon>
        <taxon>Bacteroidota</taxon>
        <taxon>Flavobacteriia</taxon>
        <taxon>Flavobacteriales</taxon>
        <taxon>Flavobacteriaceae</taxon>
        <taxon>Christiangramia</taxon>
    </lineage>
</organism>
<comment type="caution">
    <text evidence="5">The sequence shown here is derived from an EMBL/GenBank/DDBJ whole genome shotgun (WGS) entry which is preliminary data.</text>
</comment>
<keyword evidence="2" id="KW-0238">DNA-binding</keyword>
<dbReference type="InterPro" id="IPR011051">
    <property type="entry name" value="RmlC_Cupin_sf"/>
</dbReference>
<dbReference type="GO" id="GO:0003700">
    <property type="term" value="F:DNA-binding transcription factor activity"/>
    <property type="evidence" value="ECO:0007669"/>
    <property type="project" value="InterPro"/>
</dbReference>
<dbReference type="OrthoDB" id="1410704at2"/>
<dbReference type="PANTHER" id="PTHR43280:SF2">
    <property type="entry name" value="HTH-TYPE TRANSCRIPTIONAL REGULATOR EXSA"/>
    <property type="match status" value="1"/>
</dbReference>
<reference evidence="5 6" key="1">
    <citation type="journal article" date="2011" name="J. Microbiol.">
        <title>Gramella jeungdoensis sp. nov., isolated from a solar saltern in Korea.</title>
        <authorList>
            <person name="Joung Y."/>
            <person name="Kim H."/>
            <person name="Jang T."/>
            <person name="Ahn T.S."/>
            <person name="Joh K."/>
        </authorList>
    </citation>
    <scope>NUCLEOTIDE SEQUENCE [LARGE SCALE GENOMIC DNA]</scope>
    <source>
        <strain evidence="5 6">KCTC 23123</strain>
    </source>
</reference>
<evidence type="ECO:0000256" key="2">
    <source>
        <dbReference type="ARBA" id="ARBA00023125"/>
    </source>
</evidence>
<proteinExistence type="predicted"/>
<keyword evidence="6" id="KW-1185">Reference proteome</keyword>
<dbReference type="RefSeq" id="WP_134248072.1">
    <property type="nucleotide sequence ID" value="NZ_SNQI01000003.1"/>
</dbReference>
<evidence type="ECO:0000256" key="3">
    <source>
        <dbReference type="ARBA" id="ARBA00023163"/>
    </source>
</evidence>
<dbReference type="SUPFAM" id="SSF51182">
    <property type="entry name" value="RmlC-like cupins"/>
    <property type="match status" value="1"/>
</dbReference>
<dbReference type="Pfam" id="PF12833">
    <property type="entry name" value="HTH_18"/>
    <property type="match status" value="1"/>
</dbReference>
<sequence>MRLHLLDRSSLKNNSFNVTRNSYPYFLKIWHYHAELELVLIEKSTGTRFIGDAIEKFEVGEIVLIGENLPHMWLNDEAYFEESSKLISEAVAIHFKKDFLGSTFFETPEMSHISELILRAKRGVKFIDLKKSTIQEIRKLAKLSGFQKVMSFVTILNALAKHNNYKLLSSEGFINSFNKTESRNLDKIYEYIFKNFNTSISLNNVAAIACMNPSSFSRYFKRIHRKTFIDYVNELRIGFACKMLIEGKYSITAICYECGFNNVSNFNRQFKKITNFSPKEYLKKHKSGV</sequence>
<dbReference type="Proteomes" id="UP000298517">
    <property type="component" value="Unassembled WGS sequence"/>
</dbReference>
<dbReference type="AlphaFoldDB" id="A0A4Y8AR61"/>
<evidence type="ECO:0000313" key="6">
    <source>
        <dbReference type="Proteomes" id="UP000298517"/>
    </source>
</evidence>
<dbReference type="SUPFAM" id="SSF46689">
    <property type="entry name" value="Homeodomain-like"/>
    <property type="match status" value="2"/>
</dbReference>
<evidence type="ECO:0000256" key="1">
    <source>
        <dbReference type="ARBA" id="ARBA00023015"/>
    </source>
</evidence>
<dbReference type="GO" id="GO:0043565">
    <property type="term" value="F:sequence-specific DNA binding"/>
    <property type="evidence" value="ECO:0007669"/>
    <property type="project" value="InterPro"/>
</dbReference>
<dbReference type="InterPro" id="IPR009057">
    <property type="entry name" value="Homeodomain-like_sf"/>
</dbReference>
<keyword evidence="1" id="KW-0805">Transcription regulation</keyword>
<dbReference type="PROSITE" id="PS00041">
    <property type="entry name" value="HTH_ARAC_FAMILY_1"/>
    <property type="match status" value="1"/>
</dbReference>
<dbReference type="InterPro" id="IPR018062">
    <property type="entry name" value="HTH_AraC-typ_CS"/>
</dbReference>
<protein>
    <submittedName>
        <fullName evidence="5">AraC family transcriptional regulator</fullName>
    </submittedName>
</protein>
<evidence type="ECO:0000259" key="4">
    <source>
        <dbReference type="PROSITE" id="PS01124"/>
    </source>
</evidence>
<dbReference type="EMBL" id="SNQI01000003">
    <property type="protein sequence ID" value="TEW73671.1"/>
    <property type="molecule type" value="Genomic_DNA"/>
</dbReference>